<dbReference type="PROSITE" id="PS50103">
    <property type="entry name" value="ZF_C3H1"/>
    <property type="match status" value="1"/>
</dbReference>
<protein>
    <submittedName>
        <fullName evidence="7">Uncharacterized protein</fullName>
    </submittedName>
</protein>
<dbReference type="PANTHER" id="PTHR11913">
    <property type="entry name" value="COFILIN-RELATED"/>
    <property type="match status" value="1"/>
</dbReference>
<accession>A0ABP0I8J9</accession>
<keyword evidence="3" id="KW-0479">Metal-binding</keyword>
<feature type="zinc finger region" description="C3H1-type" evidence="3">
    <location>
        <begin position="289"/>
        <end position="316"/>
    </location>
</feature>
<reference evidence="7 8" key="1">
    <citation type="submission" date="2024-02" db="EMBL/GenBank/DDBJ databases">
        <authorList>
            <person name="Chen Y."/>
            <person name="Shah S."/>
            <person name="Dougan E. K."/>
            <person name="Thang M."/>
            <person name="Chan C."/>
        </authorList>
    </citation>
    <scope>NUCLEOTIDE SEQUENCE [LARGE SCALE GENOMIC DNA]</scope>
</reference>
<feature type="compositionally biased region" description="Low complexity" evidence="4">
    <location>
        <begin position="263"/>
        <end position="277"/>
    </location>
</feature>
<proteinExistence type="inferred from homology"/>
<evidence type="ECO:0000256" key="1">
    <source>
        <dbReference type="ARBA" id="ARBA00006844"/>
    </source>
</evidence>
<dbReference type="SMART" id="SM00102">
    <property type="entry name" value="ADF"/>
    <property type="match status" value="1"/>
</dbReference>
<evidence type="ECO:0000259" key="6">
    <source>
        <dbReference type="PROSITE" id="PS51263"/>
    </source>
</evidence>
<dbReference type="SUPFAM" id="SSF55753">
    <property type="entry name" value="Actin depolymerizing proteins"/>
    <property type="match status" value="1"/>
</dbReference>
<evidence type="ECO:0000313" key="8">
    <source>
        <dbReference type="Proteomes" id="UP001642484"/>
    </source>
</evidence>
<dbReference type="CDD" id="cd11286">
    <property type="entry name" value="ADF_cofilin_like"/>
    <property type="match status" value="1"/>
</dbReference>
<organism evidence="7 8">
    <name type="scientific">Durusdinium trenchii</name>
    <dbReference type="NCBI Taxonomy" id="1381693"/>
    <lineage>
        <taxon>Eukaryota</taxon>
        <taxon>Sar</taxon>
        <taxon>Alveolata</taxon>
        <taxon>Dinophyceae</taxon>
        <taxon>Suessiales</taxon>
        <taxon>Symbiodiniaceae</taxon>
        <taxon>Durusdinium</taxon>
    </lineage>
</organism>
<evidence type="ECO:0000259" key="5">
    <source>
        <dbReference type="PROSITE" id="PS50103"/>
    </source>
</evidence>
<name>A0ABP0I8J9_9DINO</name>
<dbReference type="Pfam" id="PF00241">
    <property type="entry name" value="Cofilin_ADF"/>
    <property type="match status" value="1"/>
</dbReference>
<dbReference type="PROSITE" id="PS51263">
    <property type="entry name" value="ADF_H"/>
    <property type="match status" value="1"/>
</dbReference>
<gene>
    <name evidence="7" type="ORF">CCMP2556_LOCUS5434</name>
</gene>
<dbReference type="InterPro" id="IPR000571">
    <property type="entry name" value="Znf_CCCH"/>
</dbReference>
<keyword evidence="8" id="KW-1185">Reference proteome</keyword>
<evidence type="ECO:0000256" key="4">
    <source>
        <dbReference type="SAM" id="MobiDB-lite"/>
    </source>
</evidence>
<dbReference type="Gene3D" id="3.40.20.10">
    <property type="entry name" value="Severin"/>
    <property type="match status" value="1"/>
</dbReference>
<feature type="region of interest" description="Disordered" evidence="4">
    <location>
        <begin position="255"/>
        <end position="283"/>
    </location>
</feature>
<dbReference type="EMBL" id="CAXAMN010002270">
    <property type="protein sequence ID" value="CAK8998879.1"/>
    <property type="molecule type" value="Genomic_DNA"/>
</dbReference>
<keyword evidence="3" id="KW-0863">Zinc-finger</keyword>
<evidence type="ECO:0000313" key="7">
    <source>
        <dbReference type="EMBL" id="CAK8998879.1"/>
    </source>
</evidence>
<evidence type="ECO:0000256" key="2">
    <source>
        <dbReference type="ARBA" id="ARBA00023203"/>
    </source>
</evidence>
<feature type="domain" description="ADF-H" evidence="6">
    <location>
        <begin position="100"/>
        <end position="236"/>
    </location>
</feature>
<sequence>MLCGDEGDDFVCGYPMYTDSKTAEPYVLELYRAHGAAAKDLISNRLRHNALTILRHMVRKKAKPDMMHYPLPIQAEAEEARKRRAEVEAKAAAEACKRMARPWPSGDWKSLLEHFKKELLVSERFIIYKIEGDKVVVEKEGDKDKKYSDFMDALKEVAENEPRYAVVDFHFETADGRPQDKLVFIGWSPDTSGVKPKMTYASTKDAILKKLSGVHKALQITESSDLTFDEIVIFQFRMAVATIVKLLRRNLGGPMSNNDLKTTTETTETASAETQTAGEFSQGSRGHPEFCKRPCVHFFTRGCAAGAGCNYCHAEHPKRPTSLDKSQRRLLVKVEEQHLLEIVMGHLRARAEHFGFGSPCEELFQILETRWKGLDPDVPASWSPSEQQNMRRVLGKMTFAGLLGLVLSRSSTEDGGTLFAQDVNHALERLREVMPTINQH</sequence>
<evidence type="ECO:0000256" key="3">
    <source>
        <dbReference type="PROSITE-ProRule" id="PRU00723"/>
    </source>
</evidence>
<feature type="domain" description="C3H1-type" evidence="5">
    <location>
        <begin position="289"/>
        <end position="316"/>
    </location>
</feature>
<dbReference type="InterPro" id="IPR017904">
    <property type="entry name" value="ADF/Cofilin"/>
</dbReference>
<dbReference type="InterPro" id="IPR029006">
    <property type="entry name" value="ADF-H/Gelsolin-like_dom_sf"/>
</dbReference>
<comment type="caution">
    <text evidence="7">The sequence shown here is derived from an EMBL/GenBank/DDBJ whole genome shotgun (WGS) entry which is preliminary data.</text>
</comment>
<dbReference type="Proteomes" id="UP001642484">
    <property type="component" value="Unassembled WGS sequence"/>
</dbReference>
<comment type="similarity">
    <text evidence="1">Belongs to the actin-binding proteins ADF family.</text>
</comment>
<keyword evidence="2" id="KW-0009">Actin-binding</keyword>
<dbReference type="InterPro" id="IPR002108">
    <property type="entry name" value="ADF-H"/>
</dbReference>
<keyword evidence="3" id="KW-0862">Zinc</keyword>